<evidence type="ECO:0000313" key="2">
    <source>
        <dbReference type="Proteomes" id="UP001500503"/>
    </source>
</evidence>
<protein>
    <recommendedName>
        <fullName evidence="3">DUF1877 family protein</fullName>
    </recommendedName>
</protein>
<reference evidence="2" key="1">
    <citation type="journal article" date="2019" name="Int. J. Syst. Evol. Microbiol.">
        <title>The Global Catalogue of Microorganisms (GCM) 10K type strain sequencing project: providing services to taxonomists for standard genome sequencing and annotation.</title>
        <authorList>
            <consortium name="The Broad Institute Genomics Platform"/>
            <consortium name="The Broad Institute Genome Sequencing Center for Infectious Disease"/>
            <person name="Wu L."/>
            <person name="Ma J."/>
        </authorList>
    </citation>
    <scope>NUCLEOTIDE SEQUENCE [LARGE SCALE GENOMIC DNA]</scope>
    <source>
        <strain evidence="2">JCM 17933</strain>
    </source>
</reference>
<organism evidence="1 2">
    <name type="scientific">Actinoallomurus oryzae</name>
    <dbReference type="NCBI Taxonomy" id="502180"/>
    <lineage>
        <taxon>Bacteria</taxon>
        <taxon>Bacillati</taxon>
        <taxon>Actinomycetota</taxon>
        <taxon>Actinomycetes</taxon>
        <taxon>Streptosporangiales</taxon>
        <taxon>Thermomonosporaceae</taxon>
        <taxon>Actinoallomurus</taxon>
    </lineage>
</organism>
<evidence type="ECO:0008006" key="3">
    <source>
        <dbReference type="Google" id="ProtNLM"/>
    </source>
</evidence>
<evidence type="ECO:0000313" key="1">
    <source>
        <dbReference type="EMBL" id="GAA4485007.1"/>
    </source>
</evidence>
<keyword evidence="2" id="KW-1185">Reference proteome</keyword>
<sequence>MARDGRQDAAVSIIVEFFVAPDDVAAAGVLDAGPEGVFESVPFGNFVAGTAVIEWESILTGRGFAELVALGMPRIVADAGDGSSCLVFAFSPALRVGLAAADDARLDGVVSEWVRRDAGDGGAFDPEMARLILDDVAGLARLAIQEGHEVYCWMA</sequence>
<dbReference type="Proteomes" id="UP001500503">
    <property type="component" value="Unassembled WGS sequence"/>
</dbReference>
<proteinExistence type="predicted"/>
<accession>A0ABP8PCN2</accession>
<comment type="caution">
    <text evidence="1">The sequence shown here is derived from an EMBL/GenBank/DDBJ whole genome shotgun (WGS) entry which is preliminary data.</text>
</comment>
<gene>
    <name evidence="1" type="ORF">GCM10023191_008940</name>
</gene>
<dbReference type="EMBL" id="BAABHF010000009">
    <property type="protein sequence ID" value="GAA4485007.1"/>
    <property type="molecule type" value="Genomic_DNA"/>
</dbReference>
<name>A0ABP8PCN2_9ACTN</name>